<dbReference type="OrthoDB" id="5802228at2759"/>
<dbReference type="AlphaFoldDB" id="E3N739"/>
<protein>
    <recommendedName>
        <fullName evidence="4">DUF19 domain-containing protein</fullName>
    </recommendedName>
</protein>
<feature type="chain" id="PRO_5003178224" description="DUF19 domain-containing protein" evidence="1">
    <location>
        <begin position="18"/>
        <end position="233"/>
    </location>
</feature>
<feature type="signal peptide" evidence="1">
    <location>
        <begin position="1"/>
        <end position="17"/>
    </location>
</feature>
<organism evidence="3">
    <name type="scientific">Caenorhabditis remanei</name>
    <name type="common">Caenorhabditis vulgaris</name>
    <dbReference type="NCBI Taxonomy" id="31234"/>
    <lineage>
        <taxon>Eukaryota</taxon>
        <taxon>Metazoa</taxon>
        <taxon>Ecdysozoa</taxon>
        <taxon>Nematoda</taxon>
        <taxon>Chromadorea</taxon>
        <taxon>Rhabditida</taxon>
        <taxon>Rhabditina</taxon>
        <taxon>Rhabditomorpha</taxon>
        <taxon>Rhabditoidea</taxon>
        <taxon>Rhabditidae</taxon>
        <taxon>Peloderinae</taxon>
        <taxon>Caenorhabditis</taxon>
    </lineage>
</organism>
<name>E3N739_CAERE</name>
<keyword evidence="3" id="KW-1185">Reference proteome</keyword>
<gene>
    <name evidence="2" type="ORF">CRE_11400</name>
</gene>
<evidence type="ECO:0000256" key="1">
    <source>
        <dbReference type="SAM" id="SignalP"/>
    </source>
</evidence>
<dbReference type="InParanoid" id="E3N739"/>
<keyword evidence="1" id="KW-0732">Signal</keyword>
<sequence>MLRHLILSVFLVFPVNAGLMDIIMNLPVADNITCIEEHQKLAECVYPHAPFYDYINKQKYDPRGENVLYNIGVMRKVLQTGKNVSDCLGHDLKCDLPRFLVFSLDTSIYAAEKVYGDAFHCFPNVSSITSAVEIAESCSDKLLYSGKEKLETLWEDPTTFEFSKNKMFECVATELYGNPACSIGRIVSLYHAGSAGIDWMLQASRFYPGFNESGVYTGPPLDLKFNAEKFCDN</sequence>
<reference evidence="2" key="1">
    <citation type="submission" date="2007-07" db="EMBL/GenBank/DDBJ databases">
        <title>PCAP assembly of the Caenorhabditis remanei genome.</title>
        <authorList>
            <consortium name="The Caenorhabditis remanei Sequencing Consortium"/>
            <person name="Wilson R.K."/>
        </authorList>
    </citation>
    <scope>NUCLEOTIDE SEQUENCE [LARGE SCALE GENOMIC DNA]</scope>
    <source>
        <strain evidence="2">PB4641</strain>
    </source>
</reference>
<evidence type="ECO:0008006" key="4">
    <source>
        <dbReference type="Google" id="ProtNLM"/>
    </source>
</evidence>
<proteinExistence type="predicted"/>
<dbReference type="eggNOG" id="ENOG502TI4M">
    <property type="taxonomic scope" value="Eukaryota"/>
</dbReference>
<dbReference type="FunCoup" id="E3N739">
    <property type="interactions" value="1131"/>
</dbReference>
<dbReference type="Proteomes" id="UP000008281">
    <property type="component" value="Unassembled WGS sequence"/>
</dbReference>
<evidence type="ECO:0000313" key="3">
    <source>
        <dbReference type="Proteomes" id="UP000008281"/>
    </source>
</evidence>
<dbReference type="HOGENOM" id="CLU_113020_0_0_1"/>
<evidence type="ECO:0000313" key="2">
    <source>
        <dbReference type="EMBL" id="EFO88363.1"/>
    </source>
</evidence>
<accession>E3N739</accession>
<dbReference type="EMBL" id="DS268545">
    <property type="protein sequence ID" value="EFO88363.1"/>
    <property type="molecule type" value="Genomic_DNA"/>
</dbReference>